<feature type="domain" description="Thioredoxin" evidence="6">
    <location>
        <begin position="266"/>
        <end position="403"/>
    </location>
</feature>
<accession>A0A4Q0NRJ6</accession>
<keyword evidence="5" id="KW-0472">Membrane</keyword>
<keyword evidence="5" id="KW-0812">Transmembrane</keyword>
<dbReference type="InterPro" id="IPR036249">
    <property type="entry name" value="Thioredoxin-like_sf"/>
</dbReference>
<keyword evidence="5" id="KW-1133">Transmembrane helix</keyword>
<protein>
    <submittedName>
        <fullName evidence="7">Peroxiredoxin</fullName>
    </submittedName>
</protein>
<dbReference type="GO" id="GO:0017004">
    <property type="term" value="P:cytochrome complex assembly"/>
    <property type="evidence" value="ECO:0007669"/>
    <property type="project" value="UniProtKB-KW"/>
</dbReference>
<evidence type="ECO:0000259" key="6">
    <source>
        <dbReference type="PROSITE" id="PS51352"/>
    </source>
</evidence>
<gene>
    <name evidence="7" type="ORF">DSM04_1083</name>
</gene>
<dbReference type="GO" id="GO:0016491">
    <property type="term" value="F:oxidoreductase activity"/>
    <property type="evidence" value="ECO:0007669"/>
    <property type="project" value="InterPro"/>
</dbReference>
<dbReference type="Gene3D" id="3.40.30.10">
    <property type="entry name" value="Glutaredoxin"/>
    <property type="match status" value="1"/>
</dbReference>
<dbReference type="CDD" id="cd02966">
    <property type="entry name" value="TlpA_like_family"/>
    <property type="match status" value="1"/>
</dbReference>
<dbReference type="PANTHER" id="PTHR42852">
    <property type="entry name" value="THIOL:DISULFIDE INTERCHANGE PROTEIN DSBE"/>
    <property type="match status" value="1"/>
</dbReference>
<feature type="transmembrane region" description="Helical" evidence="5">
    <location>
        <begin position="21"/>
        <end position="44"/>
    </location>
</feature>
<keyword evidence="8" id="KW-1185">Reference proteome</keyword>
<evidence type="ECO:0000256" key="3">
    <source>
        <dbReference type="ARBA" id="ARBA00023157"/>
    </source>
</evidence>
<evidence type="ECO:0000256" key="1">
    <source>
        <dbReference type="ARBA" id="ARBA00004196"/>
    </source>
</evidence>
<comment type="caution">
    <text evidence="7">The sequence shown here is derived from an EMBL/GenBank/DDBJ whole genome shotgun (WGS) entry which is preliminary data.</text>
</comment>
<organism evidence="7 8">
    <name type="scientific">Leeuwenhoekiella aestuarii</name>
    <dbReference type="NCBI Taxonomy" id="2249426"/>
    <lineage>
        <taxon>Bacteria</taxon>
        <taxon>Pseudomonadati</taxon>
        <taxon>Bacteroidota</taxon>
        <taxon>Flavobacteriia</taxon>
        <taxon>Flavobacteriales</taxon>
        <taxon>Flavobacteriaceae</taxon>
        <taxon>Leeuwenhoekiella</taxon>
    </lineage>
</organism>
<keyword evidence="4" id="KW-0676">Redox-active center</keyword>
<keyword evidence="2" id="KW-0201">Cytochrome c-type biogenesis</keyword>
<evidence type="ECO:0000256" key="5">
    <source>
        <dbReference type="SAM" id="Phobius"/>
    </source>
</evidence>
<dbReference type="Proteomes" id="UP000289821">
    <property type="component" value="Unassembled WGS sequence"/>
</dbReference>
<proteinExistence type="predicted"/>
<dbReference type="Pfam" id="PF14289">
    <property type="entry name" value="DUF4369"/>
    <property type="match status" value="1"/>
</dbReference>
<evidence type="ECO:0000313" key="8">
    <source>
        <dbReference type="Proteomes" id="UP000289821"/>
    </source>
</evidence>
<dbReference type="AlphaFoldDB" id="A0A4Q0NRJ6"/>
<dbReference type="GO" id="GO:0016209">
    <property type="term" value="F:antioxidant activity"/>
    <property type="evidence" value="ECO:0007669"/>
    <property type="project" value="InterPro"/>
</dbReference>
<dbReference type="Pfam" id="PF00578">
    <property type="entry name" value="AhpC-TSA"/>
    <property type="match status" value="1"/>
</dbReference>
<dbReference type="InterPro" id="IPR013766">
    <property type="entry name" value="Thioredoxin_domain"/>
</dbReference>
<dbReference type="SUPFAM" id="SSF52833">
    <property type="entry name" value="Thioredoxin-like"/>
    <property type="match status" value="1"/>
</dbReference>
<sequence>MKSSSIKNSTMKRIDHNLSEILNAQGAFPRPFLLLAIILMTIGACKEEKKEDANLDGYSITGTLQESPDATLAILSYKQNDSTFRDSSVVNQGKFSFQGKVEHPVNAMIFLRHGDSSPEPEWKGDIFHFYIENSDIRMVATDSIKHANIEGSMLNEESFKLSQQVSPLTDEIIALQNRMKGRTKEQIMVTYDTIQIYVDSIRKIRHDFIVAHPHSYKALEEFTSVELRKGFDAREAEVLFYKFDEDLQNTATGKFILDKIAIGKKTAIGQEAMDFTQKNLDGEDFKLSSLRGKYVLIDFWAAWCKPCRAENPNLVKAYNTYKDQNFEIVGVSLDASKEQWKNAIEKDGLPWIHVSDLQYWKNEVAIQYDINSVPANILIDPQGIIIAKNLRGEALNEYLSQLF</sequence>
<dbReference type="PROSITE" id="PS51352">
    <property type="entry name" value="THIOREDOXIN_2"/>
    <property type="match status" value="1"/>
</dbReference>
<evidence type="ECO:0000313" key="7">
    <source>
        <dbReference type="EMBL" id="RXG11906.1"/>
    </source>
</evidence>
<dbReference type="GO" id="GO:0030313">
    <property type="term" value="C:cell envelope"/>
    <property type="evidence" value="ECO:0007669"/>
    <property type="project" value="UniProtKB-SubCell"/>
</dbReference>
<reference evidence="7 8" key="1">
    <citation type="submission" date="2018-07" db="EMBL/GenBank/DDBJ databases">
        <title>Leeuwenhoekiella genomics.</title>
        <authorList>
            <person name="Tahon G."/>
            <person name="Willems A."/>
        </authorList>
    </citation>
    <scope>NUCLEOTIDE SEQUENCE [LARGE SCALE GENOMIC DNA]</scope>
    <source>
        <strain evidence="7 8">R-50232</strain>
    </source>
</reference>
<dbReference type="InterPro" id="IPR000866">
    <property type="entry name" value="AhpC/TSA"/>
</dbReference>
<dbReference type="InterPro" id="IPR025380">
    <property type="entry name" value="DUF4369"/>
</dbReference>
<evidence type="ECO:0000256" key="2">
    <source>
        <dbReference type="ARBA" id="ARBA00022748"/>
    </source>
</evidence>
<comment type="subcellular location">
    <subcellularLocation>
        <location evidence="1">Cell envelope</location>
    </subcellularLocation>
</comment>
<dbReference type="PANTHER" id="PTHR42852:SF6">
    <property type="entry name" value="THIOL:DISULFIDE INTERCHANGE PROTEIN DSBE"/>
    <property type="match status" value="1"/>
</dbReference>
<dbReference type="EMBL" id="QOVI01000008">
    <property type="protein sequence ID" value="RXG11906.1"/>
    <property type="molecule type" value="Genomic_DNA"/>
</dbReference>
<evidence type="ECO:0000256" key="4">
    <source>
        <dbReference type="ARBA" id="ARBA00023284"/>
    </source>
</evidence>
<name>A0A4Q0NRJ6_9FLAO</name>
<dbReference type="InterPro" id="IPR050553">
    <property type="entry name" value="Thioredoxin_ResA/DsbE_sf"/>
</dbReference>
<keyword evidence="3" id="KW-1015">Disulfide bond</keyword>